<organism evidence="1">
    <name type="scientific">Arundo donax</name>
    <name type="common">Giant reed</name>
    <name type="synonym">Donax arundinaceus</name>
    <dbReference type="NCBI Taxonomy" id="35708"/>
    <lineage>
        <taxon>Eukaryota</taxon>
        <taxon>Viridiplantae</taxon>
        <taxon>Streptophyta</taxon>
        <taxon>Embryophyta</taxon>
        <taxon>Tracheophyta</taxon>
        <taxon>Spermatophyta</taxon>
        <taxon>Magnoliopsida</taxon>
        <taxon>Liliopsida</taxon>
        <taxon>Poales</taxon>
        <taxon>Poaceae</taxon>
        <taxon>PACMAD clade</taxon>
        <taxon>Arundinoideae</taxon>
        <taxon>Arundineae</taxon>
        <taxon>Arundo</taxon>
    </lineage>
</organism>
<protein>
    <submittedName>
        <fullName evidence="1">Uncharacterized protein</fullName>
    </submittedName>
</protein>
<dbReference type="EMBL" id="GBRH01187937">
    <property type="protein sequence ID" value="JAE09959.1"/>
    <property type="molecule type" value="Transcribed_RNA"/>
</dbReference>
<evidence type="ECO:0000313" key="1">
    <source>
        <dbReference type="EMBL" id="JAE09959.1"/>
    </source>
</evidence>
<proteinExistence type="predicted"/>
<dbReference type="AlphaFoldDB" id="A0A0A9FFF4"/>
<accession>A0A0A9FFF4</accession>
<reference evidence="1" key="1">
    <citation type="submission" date="2014-09" db="EMBL/GenBank/DDBJ databases">
        <authorList>
            <person name="Magalhaes I.L.F."/>
            <person name="Oliveira U."/>
            <person name="Santos F.R."/>
            <person name="Vidigal T.H.D.A."/>
            <person name="Brescovit A.D."/>
            <person name="Santos A.J."/>
        </authorList>
    </citation>
    <scope>NUCLEOTIDE SEQUENCE</scope>
    <source>
        <tissue evidence="1">Shoot tissue taken approximately 20 cm above the soil surface</tissue>
    </source>
</reference>
<sequence length="88" mass="9874">MAATRPSHITWTQTAALLNQGRGSPEPHLPWRTDPHIYHVEPRWTHPQLTNPPRRARVVVIQQCAGGDTLPDLCAFEVTEGINLAKFT</sequence>
<name>A0A0A9FFF4_ARUDO</name>
<reference evidence="1" key="2">
    <citation type="journal article" date="2015" name="Data Brief">
        <title>Shoot transcriptome of the giant reed, Arundo donax.</title>
        <authorList>
            <person name="Barrero R.A."/>
            <person name="Guerrero F.D."/>
            <person name="Moolhuijzen P."/>
            <person name="Goolsby J.A."/>
            <person name="Tidwell J."/>
            <person name="Bellgard S.E."/>
            <person name="Bellgard M.I."/>
        </authorList>
    </citation>
    <scope>NUCLEOTIDE SEQUENCE</scope>
    <source>
        <tissue evidence="1">Shoot tissue taken approximately 20 cm above the soil surface</tissue>
    </source>
</reference>